<keyword evidence="5" id="KW-1185">Reference proteome</keyword>
<dbReference type="GO" id="GO:0005634">
    <property type="term" value="C:nucleus"/>
    <property type="evidence" value="ECO:0007669"/>
    <property type="project" value="TreeGrafter"/>
</dbReference>
<dbReference type="InterPro" id="IPR004875">
    <property type="entry name" value="DDE_SF_endonuclease_dom"/>
</dbReference>
<feature type="region of interest" description="Disordered" evidence="1">
    <location>
        <begin position="281"/>
        <end position="311"/>
    </location>
</feature>
<feature type="domain" description="DDE-1" evidence="3">
    <location>
        <begin position="1"/>
        <end position="159"/>
    </location>
</feature>
<keyword evidence="2" id="KW-0732">Signal</keyword>
<name>A0A5N4B0R3_PHOPY</name>
<dbReference type="Pfam" id="PF03184">
    <property type="entry name" value="DDE_1"/>
    <property type="match status" value="1"/>
</dbReference>
<evidence type="ECO:0000256" key="2">
    <source>
        <dbReference type="SAM" id="SignalP"/>
    </source>
</evidence>
<feature type="signal peptide" evidence="2">
    <location>
        <begin position="1"/>
        <end position="19"/>
    </location>
</feature>
<dbReference type="PANTHER" id="PTHR19303:SF74">
    <property type="entry name" value="POGO TRANSPOSABLE ELEMENT WITH KRAB DOMAIN"/>
    <property type="match status" value="1"/>
</dbReference>
<comment type="caution">
    <text evidence="4">The sequence shown here is derived from an EMBL/GenBank/DDBJ whole genome shotgun (WGS) entry which is preliminary data.</text>
</comment>
<proteinExistence type="predicted"/>
<dbReference type="InterPro" id="IPR050863">
    <property type="entry name" value="CenT-Element_Derived"/>
</dbReference>
<reference evidence="4 5" key="1">
    <citation type="journal article" date="2018" name="Elife">
        <title>Firefly genomes illuminate parallel origins of bioluminescence in beetles.</title>
        <authorList>
            <person name="Fallon T.R."/>
            <person name="Lower S.E."/>
            <person name="Chang C.H."/>
            <person name="Bessho-Uehara M."/>
            <person name="Martin G.J."/>
            <person name="Bewick A.J."/>
            <person name="Behringer M."/>
            <person name="Debat H.J."/>
            <person name="Wong I."/>
            <person name="Day J.C."/>
            <person name="Suvorov A."/>
            <person name="Silva C.J."/>
            <person name="Stanger-Hall K.F."/>
            <person name="Hall D.W."/>
            <person name="Schmitz R.J."/>
            <person name="Nelson D.R."/>
            <person name="Lewis S.M."/>
            <person name="Shigenobu S."/>
            <person name="Bybee S.M."/>
            <person name="Larracuente A.M."/>
            <person name="Oba Y."/>
            <person name="Weng J.K."/>
        </authorList>
    </citation>
    <scope>NUCLEOTIDE SEQUENCE [LARGE SCALE GENOMIC DNA]</scope>
    <source>
        <strain evidence="4">1611_PpyrPB1</strain>
        <tissue evidence="4">Whole body</tissue>
    </source>
</reference>
<dbReference type="AlphaFoldDB" id="A0A5N4B0R3"/>
<feature type="chain" id="PRO_5024276286" description="DDE-1 domain-containing protein" evidence="2">
    <location>
        <begin position="20"/>
        <end position="425"/>
    </location>
</feature>
<dbReference type="Gene3D" id="3.30.420.10">
    <property type="entry name" value="Ribonuclease H-like superfamily/Ribonuclease H"/>
    <property type="match status" value="1"/>
</dbReference>
<evidence type="ECO:0000256" key="1">
    <source>
        <dbReference type="SAM" id="MobiDB-lite"/>
    </source>
</evidence>
<dbReference type="GO" id="GO:0003677">
    <property type="term" value="F:DNA binding"/>
    <property type="evidence" value="ECO:0007669"/>
    <property type="project" value="TreeGrafter"/>
</dbReference>
<dbReference type="OrthoDB" id="6734405at2759"/>
<dbReference type="InterPro" id="IPR036397">
    <property type="entry name" value="RNaseH_sf"/>
</dbReference>
<dbReference type="InParanoid" id="A0A5N4B0R3"/>
<accession>A0A5N4B0R3</accession>
<dbReference type="PANTHER" id="PTHR19303">
    <property type="entry name" value="TRANSPOSON"/>
    <property type="match status" value="1"/>
</dbReference>
<protein>
    <recommendedName>
        <fullName evidence="3">DDE-1 domain-containing protein</fullName>
    </recommendedName>
</protein>
<gene>
    <name evidence="4" type="ORF">PPYR_00144</name>
</gene>
<dbReference type="Proteomes" id="UP000327044">
    <property type="component" value="Unassembled WGS sequence"/>
</dbReference>
<evidence type="ECO:0000313" key="4">
    <source>
        <dbReference type="EMBL" id="KAB0803174.1"/>
    </source>
</evidence>
<evidence type="ECO:0000313" key="5">
    <source>
        <dbReference type="Proteomes" id="UP000327044"/>
    </source>
</evidence>
<evidence type="ECO:0000259" key="3">
    <source>
        <dbReference type="Pfam" id="PF03184"/>
    </source>
</evidence>
<organism evidence="4 5">
    <name type="scientific">Photinus pyralis</name>
    <name type="common">Common eastern firefly</name>
    <name type="synonym">Lampyris pyralis</name>
    <dbReference type="NCBI Taxonomy" id="7054"/>
    <lineage>
        <taxon>Eukaryota</taxon>
        <taxon>Metazoa</taxon>
        <taxon>Ecdysozoa</taxon>
        <taxon>Arthropoda</taxon>
        <taxon>Hexapoda</taxon>
        <taxon>Insecta</taxon>
        <taxon>Pterygota</taxon>
        <taxon>Neoptera</taxon>
        <taxon>Endopterygota</taxon>
        <taxon>Coleoptera</taxon>
        <taxon>Polyphaga</taxon>
        <taxon>Elateriformia</taxon>
        <taxon>Elateroidea</taxon>
        <taxon>Lampyridae</taxon>
        <taxon>Lampyrinae</taxon>
        <taxon>Photinus</taxon>
    </lineage>
</organism>
<dbReference type="EMBL" id="VVIM01000001">
    <property type="protein sequence ID" value="KAB0803174.1"/>
    <property type="molecule type" value="Genomic_DNA"/>
</dbReference>
<sequence>MACISASGLLLSPLIIYQGQNLWSSWKGSNDLEGTCYAVSEKGWMTTAVFNGWFSKFFAMVSERPLLVIMDGHVSHLDKGTIDLAIQNNITLFKLPPHATDILQPLDKCCFGPLKLKWNQKLLEWQRLNQRKLTKPEFADMICEIWNIGISSSVIKKSFESTGIFPCCRDKYPVERLNEIKLKRYKERAQNPNPLDVFELYQEEEKDENARDISEQGIEQCETKENEEPRPSTSFEHILLQKINKTNPEIKRRRKVDSQCAVLTSAEYLRMINEKEALQKMKKEPKKKIPKVTESSSDNDSIPYKDESDTENLTVEDIVNEENQSNEDFCVSDIKNGDYILVKFCTKKKILHYVALVESVGENECSVSYLRRKGDKFIFPQIPEKYNVPKDDVVLKLPAPDFHGGTARVSQKFVFSIAFDKFNVN</sequence>